<dbReference type="STRING" id="56857.A0A200QE14"/>
<feature type="domain" description="Ubiquitin carboxyl-terminal hydrolase C-terminal" evidence="10">
    <location>
        <begin position="72"/>
        <end position="201"/>
    </location>
</feature>
<dbReference type="AlphaFoldDB" id="A0A200QE14"/>
<dbReference type="EMBL" id="MVGT01002315">
    <property type="protein sequence ID" value="OVA08637.1"/>
    <property type="molecule type" value="Genomic_DNA"/>
</dbReference>
<keyword evidence="4" id="KW-0645">Protease</keyword>
<dbReference type="InParanoid" id="A0A200QE14"/>
<evidence type="ECO:0000256" key="1">
    <source>
        <dbReference type="ARBA" id="ARBA00000707"/>
    </source>
</evidence>
<dbReference type="GO" id="GO:0006508">
    <property type="term" value="P:proteolysis"/>
    <property type="evidence" value="ECO:0007669"/>
    <property type="project" value="UniProtKB-KW"/>
</dbReference>
<name>A0A200QE14_MACCD</name>
<comment type="catalytic activity">
    <reaction evidence="1">
        <text>Thiol-dependent hydrolysis of ester, thioester, amide, peptide and isopeptide bonds formed by the C-terminal Gly of ubiquitin (a 76-residue protein attached to proteins as an intracellular targeting signal).</text>
        <dbReference type="EC" id="3.4.19.12"/>
    </reaction>
</comment>
<gene>
    <name evidence="11" type="ORF">BVC80_8513g6</name>
</gene>
<feature type="region of interest" description="Disordered" evidence="9">
    <location>
        <begin position="1"/>
        <end position="51"/>
    </location>
</feature>
<evidence type="ECO:0000256" key="2">
    <source>
        <dbReference type="ARBA" id="ARBA00009085"/>
    </source>
</evidence>
<evidence type="ECO:0000313" key="12">
    <source>
        <dbReference type="Proteomes" id="UP000195402"/>
    </source>
</evidence>
<keyword evidence="6" id="KW-0378">Hydrolase</keyword>
<sequence>MKQQQQAGSREEEEEEGKKKKERIRRKEEGKKKKKKKNSPSTAIGNDDSATLASLPHFPPFLKWGVLENVLEVPEEEKNLGPLDHLIHVRHCTKDPSPYQSGRIISPPMWFDHHWSFWEPFILRINEGETLAEVKVRINKKLQVPDDEFSKWKFKISLRGHLGISKEYLQDSDIMSSRFEKGRDIYEAWEKCQCLFLEHSDSVGAPKIADAANQKRLNSEQEEKEHKKAKAEAHLYTIIKQEKDEMLVPRSEYNESPQPMEVAQAEAFSAAPTINEVEVSLPTRQSGEITPSPEYPGAGQLYENGRHNQDVLDEKYEDIGGFNVLKTQASLYKKIWLKFGHIASSEVLTASSYCAQVTVVTDIMTSVMDMHQCQFAKVSSVMIDEWENKIKMGEKLEFNVKWLRERFEEIRKDYNGEQKHKTSLRELVQSLQEASARVNAVRDELKKAEENLSALQSRVSPVYFEGRIYESKGSRLLFDGLL</sequence>
<evidence type="ECO:0000256" key="8">
    <source>
        <dbReference type="SAM" id="Coils"/>
    </source>
</evidence>
<evidence type="ECO:0000256" key="4">
    <source>
        <dbReference type="ARBA" id="ARBA00022670"/>
    </source>
</evidence>
<dbReference type="Proteomes" id="UP000195402">
    <property type="component" value="Unassembled WGS sequence"/>
</dbReference>
<keyword evidence="8" id="KW-0175">Coiled coil</keyword>
<keyword evidence="7" id="KW-0788">Thiol protease</keyword>
<evidence type="ECO:0000256" key="3">
    <source>
        <dbReference type="ARBA" id="ARBA00012759"/>
    </source>
</evidence>
<evidence type="ECO:0000256" key="6">
    <source>
        <dbReference type="ARBA" id="ARBA00022801"/>
    </source>
</evidence>
<organism evidence="11 12">
    <name type="scientific">Macleaya cordata</name>
    <name type="common">Five-seeded plume-poppy</name>
    <name type="synonym">Bocconia cordata</name>
    <dbReference type="NCBI Taxonomy" id="56857"/>
    <lineage>
        <taxon>Eukaryota</taxon>
        <taxon>Viridiplantae</taxon>
        <taxon>Streptophyta</taxon>
        <taxon>Embryophyta</taxon>
        <taxon>Tracheophyta</taxon>
        <taxon>Spermatophyta</taxon>
        <taxon>Magnoliopsida</taxon>
        <taxon>Ranunculales</taxon>
        <taxon>Papaveraceae</taxon>
        <taxon>Papaveroideae</taxon>
        <taxon>Macleaya</taxon>
    </lineage>
</organism>
<dbReference type="Pfam" id="PF14533">
    <property type="entry name" value="USP7_C2"/>
    <property type="match status" value="1"/>
</dbReference>
<keyword evidence="12" id="KW-1185">Reference proteome</keyword>
<comment type="similarity">
    <text evidence="2">Belongs to the peptidase C19 family.</text>
</comment>
<comment type="caution">
    <text evidence="11">The sequence shown here is derived from an EMBL/GenBank/DDBJ whole genome shotgun (WGS) entry which is preliminary data.</text>
</comment>
<proteinExistence type="inferred from homology"/>
<dbReference type="InterPro" id="IPR029346">
    <property type="entry name" value="USP_C"/>
</dbReference>
<evidence type="ECO:0000256" key="9">
    <source>
        <dbReference type="SAM" id="MobiDB-lite"/>
    </source>
</evidence>
<keyword evidence="5" id="KW-0833">Ubl conjugation pathway</keyword>
<dbReference type="EC" id="3.4.19.12" evidence="3"/>
<evidence type="ECO:0000313" key="11">
    <source>
        <dbReference type="EMBL" id="OVA08637.1"/>
    </source>
</evidence>
<feature type="coiled-coil region" evidence="8">
    <location>
        <begin position="424"/>
        <end position="458"/>
    </location>
</feature>
<reference evidence="11 12" key="1">
    <citation type="journal article" date="2017" name="Mol. Plant">
        <title>The Genome of Medicinal Plant Macleaya cordata Provides New Insights into Benzylisoquinoline Alkaloids Metabolism.</title>
        <authorList>
            <person name="Liu X."/>
            <person name="Liu Y."/>
            <person name="Huang P."/>
            <person name="Ma Y."/>
            <person name="Qing Z."/>
            <person name="Tang Q."/>
            <person name="Cao H."/>
            <person name="Cheng P."/>
            <person name="Zheng Y."/>
            <person name="Yuan Z."/>
            <person name="Zhou Y."/>
            <person name="Liu J."/>
            <person name="Tang Z."/>
            <person name="Zhuo Y."/>
            <person name="Zhang Y."/>
            <person name="Yu L."/>
            <person name="Huang J."/>
            <person name="Yang P."/>
            <person name="Peng Q."/>
            <person name="Zhang J."/>
            <person name="Jiang W."/>
            <person name="Zhang Z."/>
            <person name="Lin K."/>
            <person name="Ro D.K."/>
            <person name="Chen X."/>
            <person name="Xiong X."/>
            <person name="Shang Y."/>
            <person name="Huang S."/>
            <person name="Zeng J."/>
        </authorList>
    </citation>
    <scope>NUCLEOTIDE SEQUENCE [LARGE SCALE GENOMIC DNA]</scope>
    <source>
        <strain evidence="12">cv. BLH2017</strain>
        <tissue evidence="11">Root</tissue>
    </source>
</reference>
<protein>
    <recommendedName>
        <fullName evidence="3">ubiquitinyl hydrolase 1</fullName>
        <ecNumber evidence="3">3.4.19.12</ecNumber>
    </recommendedName>
</protein>
<evidence type="ECO:0000256" key="5">
    <source>
        <dbReference type="ARBA" id="ARBA00022786"/>
    </source>
</evidence>
<dbReference type="OrthoDB" id="1874690at2759"/>
<dbReference type="GO" id="GO:0004843">
    <property type="term" value="F:cysteine-type deubiquitinase activity"/>
    <property type="evidence" value="ECO:0007669"/>
    <property type="project" value="UniProtKB-EC"/>
</dbReference>
<evidence type="ECO:0000259" key="10">
    <source>
        <dbReference type="Pfam" id="PF14533"/>
    </source>
</evidence>
<evidence type="ECO:0000256" key="7">
    <source>
        <dbReference type="ARBA" id="ARBA00022807"/>
    </source>
</evidence>
<feature type="compositionally biased region" description="Polar residues" evidence="9">
    <location>
        <begin position="39"/>
        <end position="51"/>
    </location>
</feature>
<dbReference type="OMA" id="SLYKKIW"/>
<accession>A0A200QE14</accession>